<reference evidence="1" key="1">
    <citation type="journal article" date="2023" name="G3 (Bethesda)">
        <title>A reference genome for the long-term kleptoplast-retaining sea slug Elysia crispata morphotype clarki.</title>
        <authorList>
            <person name="Eastman K.E."/>
            <person name="Pendleton A.L."/>
            <person name="Shaikh M.A."/>
            <person name="Suttiyut T."/>
            <person name="Ogas R."/>
            <person name="Tomko P."/>
            <person name="Gavelis G."/>
            <person name="Widhalm J.R."/>
            <person name="Wisecaver J.H."/>
        </authorList>
    </citation>
    <scope>NUCLEOTIDE SEQUENCE</scope>
    <source>
        <strain evidence="1">ECLA1</strain>
    </source>
</reference>
<protein>
    <submittedName>
        <fullName evidence="1">Uncharacterized protein</fullName>
    </submittedName>
</protein>
<gene>
    <name evidence="1" type="ORF">RRG08_033275</name>
</gene>
<evidence type="ECO:0000313" key="2">
    <source>
        <dbReference type="Proteomes" id="UP001283361"/>
    </source>
</evidence>
<keyword evidence="2" id="KW-1185">Reference proteome</keyword>
<name>A0AAE1CKL2_9GAST</name>
<evidence type="ECO:0000313" key="1">
    <source>
        <dbReference type="EMBL" id="KAK3705309.1"/>
    </source>
</evidence>
<sequence length="118" mass="13430">MLTYLCEPQLDILDCWSLERCSRWHCRPCDVKEIGWIGRYVPPTPIPSLACAHELLWGEDRNKSRPTSSTFPLHHRATATGSLGSGYSAHKNPATGEIRWSEYRTGTLKEHRTGTHQI</sequence>
<dbReference type="AlphaFoldDB" id="A0AAE1CKL2"/>
<dbReference type="Proteomes" id="UP001283361">
    <property type="component" value="Unassembled WGS sequence"/>
</dbReference>
<dbReference type="EMBL" id="JAWDGP010007772">
    <property type="protein sequence ID" value="KAK3705309.1"/>
    <property type="molecule type" value="Genomic_DNA"/>
</dbReference>
<organism evidence="1 2">
    <name type="scientific">Elysia crispata</name>
    <name type="common">lettuce slug</name>
    <dbReference type="NCBI Taxonomy" id="231223"/>
    <lineage>
        <taxon>Eukaryota</taxon>
        <taxon>Metazoa</taxon>
        <taxon>Spiralia</taxon>
        <taxon>Lophotrochozoa</taxon>
        <taxon>Mollusca</taxon>
        <taxon>Gastropoda</taxon>
        <taxon>Heterobranchia</taxon>
        <taxon>Euthyneura</taxon>
        <taxon>Panpulmonata</taxon>
        <taxon>Sacoglossa</taxon>
        <taxon>Placobranchoidea</taxon>
        <taxon>Plakobranchidae</taxon>
        <taxon>Elysia</taxon>
    </lineage>
</organism>
<accession>A0AAE1CKL2</accession>
<comment type="caution">
    <text evidence="1">The sequence shown here is derived from an EMBL/GenBank/DDBJ whole genome shotgun (WGS) entry which is preliminary data.</text>
</comment>
<proteinExistence type="predicted"/>